<dbReference type="EMBL" id="CP045226">
    <property type="protein sequence ID" value="QFS49365.1"/>
    <property type="molecule type" value="Genomic_DNA"/>
</dbReference>
<protein>
    <submittedName>
        <fullName evidence="1">Uncharacterized protein</fullName>
    </submittedName>
</protein>
<dbReference type="Proteomes" id="UP000326678">
    <property type="component" value="Chromosome Gxm1"/>
</dbReference>
<accession>A0A5P8W9C3</accession>
<gene>
    <name evidence="1" type="ORF">GXM_06859</name>
</gene>
<dbReference type="RefSeq" id="WP_338115328.1">
    <property type="nucleotide sequence ID" value="NZ_CP045226.1"/>
</dbReference>
<reference evidence="1 2" key="1">
    <citation type="submission" date="2019-10" db="EMBL/GenBank/DDBJ databases">
        <title>Genomic and transcriptomic insights into the perfect genentic adaptation of a filamentous nitrogen-fixing cyanobacterium to rice fields.</title>
        <authorList>
            <person name="Chen Z."/>
        </authorList>
    </citation>
    <scope>NUCLEOTIDE SEQUENCE [LARGE SCALE GENOMIC DNA]</scope>
    <source>
        <strain evidence="1">CCNUC1</strain>
    </source>
</reference>
<keyword evidence="2" id="KW-1185">Reference proteome</keyword>
<sequence>MRFTNYVAMEVLKLTTKIDESGYLNLNIPTQLAAVEVDIVVVLNPVSSEEKQQPSYDFSDLVGRLSWRGDAVAMQRNLRDEW</sequence>
<dbReference type="KEGG" id="nsh:GXM_06859"/>
<proteinExistence type="predicted"/>
<evidence type="ECO:0000313" key="2">
    <source>
        <dbReference type="Proteomes" id="UP000326678"/>
    </source>
</evidence>
<organism evidence="1 2">
    <name type="scientific">Nostoc sphaeroides CCNUC1</name>
    <dbReference type="NCBI Taxonomy" id="2653204"/>
    <lineage>
        <taxon>Bacteria</taxon>
        <taxon>Bacillati</taxon>
        <taxon>Cyanobacteriota</taxon>
        <taxon>Cyanophyceae</taxon>
        <taxon>Nostocales</taxon>
        <taxon>Nostocaceae</taxon>
        <taxon>Nostoc</taxon>
    </lineage>
</organism>
<name>A0A5P8W9C3_9NOSO</name>
<dbReference type="AlphaFoldDB" id="A0A5P8W9C3"/>
<evidence type="ECO:0000313" key="1">
    <source>
        <dbReference type="EMBL" id="QFS49365.1"/>
    </source>
</evidence>